<dbReference type="EMBL" id="FTOU01000022">
    <property type="protein sequence ID" value="SIT12697.1"/>
    <property type="molecule type" value="Genomic_DNA"/>
</dbReference>
<feature type="transmembrane region" description="Helical" evidence="1">
    <location>
        <begin position="50"/>
        <end position="74"/>
    </location>
</feature>
<dbReference type="AlphaFoldDB" id="A0AA46A7F1"/>
<dbReference type="EMBL" id="CP067140">
    <property type="protein sequence ID" value="WCR04793.1"/>
    <property type="molecule type" value="Genomic_DNA"/>
</dbReference>
<evidence type="ECO:0000313" key="5">
    <source>
        <dbReference type="Proteomes" id="UP001215549"/>
    </source>
</evidence>
<dbReference type="Proteomes" id="UP000186216">
    <property type="component" value="Unassembled WGS sequence"/>
</dbReference>
<keyword evidence="5" id="KW-1185">Reference proteome</keyword>
<name>A0AA46A7F1_9RHOB</name>
<keyword evidence="1" id="KW-1133">Transmembrane helix</keyword>
<evidence type="ECO:0000313" key="3">
    <source>
        <dbReference type="EMBL" id="WCR04793.1"/>
    </source>
</evidence>
<dbReference type="Proteomes" id="UP001215549">
    <property type="component" value="Chromosome"/>
</dbReference>
<keyword evidence="1" id="KW-0812">Transmembrane</keyword>
<reference evidence="2 4" key="1">
    <citation type="submission" date="2017-01" db="EMBL/GenBank/DDBJ databases">
        <authorList>
            <person name="Varghese N."/>
            <person name="Submissions S."/>
        </authorList>
    </citation>
    <scope>NUCLEOTIDE SEQUENCE [LARGE SCALE GENOMIC DNA]</scope>
    <source>
        <strain evidence="2 4">DSM 18447</strain>
    </source>
</reference>
<evidence type="ECO:0000313" key="2">
    <source>
        <dbReference type="EMBL" id="SIT12697.1"/>
    </source>
</evidence>
<evidence type="ECO:0000313" key="4">
    <source>
        <dbReference type="Proteomes" id="UP000186216"/>
    </source>
</evidence>
<organism evidence="2 4">
    <name type="scientific">Paracoccus saliphilus</name>
    <dbReference type="NCBI Taxonomy" id="405559"/>
    <lineage>
        <taxon>Bacteria</taxon>
        <taxon>Pseudomonadati</taxon>
        <taxon>Pseudomonadota</taxon>
        <taxon>Alphaproteobacteria</taxon>
        <taxon>Rhodobacterales</taxon>
        <taxon>Paracoccaceae</taxon>
        <taxon>Paracoccus</taxon>
    </lineage>
</organism>
<sequence>MFDYTRRLQLALGDTLRRSAMKIVAGVVIAIGAGFLIAALWTWLAYGLEWGSMFASLAIGGGFLVIGLLVLLLAKTPRHQMPTSDELKREVDMRVGLATDMATERARGEAARMVSMAESKLFSLFGGARKSARKAARTRRKVSAAANSNTGSMVKLLVAFGIGAAVASKLRGSGRDRDDEGDYDDDLT</sequence>
<proteinExistence type="predicted"/>
<reference evidence="3 5" key="2">
    <citation type="submission" date="2021-01" db="EMBL/GenBank/DDBJ databases">
        <title>Biogeographic distribution of Paracoccus.</title>
        <authorList>
            <person name="Hollensteiner J."/>
            <person name="Leineberger J."/>
            <person name="Brinkhoff T."/>
            <person name="Daniel R."/>
        </authorList>
    </citation>
    <scope>NUCLEOTIDE SEQUENCE [LARGE SCALE GENOMIC DNA]</scope>
    <source>
        <strain evidence="3 5">DSM 18447</strain>
    </source>
</reference>
<accession>A0AA46A7F1</accession>
<gene>
    <name evidence="3" type="ORF">JHX88_08815</name>
    <name evidence="2" type="ORF">SAMN05421772_1222</name>
</gene>
<evidence type="ECO:0000256" key="1">
    <source>
        <dbReference type="SAM" id="Phobius"/>
    </source>
</evidence>
<protein>
    <submittedName>
        <fullName evidence="3">Phage holin family protein</fullName>
    </submittedName>
</protein>
<feature type="transmembrane region" description="Helical" evidence="1">
    <location>
        <begin position="21"/>
        <end position="44"/>
    </location>
</feature>
<dbReference type="RefSeq" id="WP_076528354.1">
    <property type="nucleotide sequence ID" value="NZ_CP067140.1"/>
</dbReference>
<keyword evidence="1" id="KW-0472">Membrane</keyword>